<dbReference type="InterPro" id="IPR024432">
    <property type="entry name" value="Put_RecE_PDDEXK-like_dom"/>
</dbReference>
<dbReference type="STRING" id="146020.RMCB_6752"/>
<dbReference type="AlphaFoldDB" id="A0A100W6Y0"/>
<evidence type="ECO:0000259" key="1">
    <source>
        <dbReference type="Pfam" id="PF12684"/>
    </source>
</evidence>
<feature type="domain" description="Putative exodeoxyribonuclease 8 PDDEXK-like" evidence="1">
    <location>
        <begin position="166"/>
        <end position="316"/>
    </location>
</feature>
<reference evidence="3" key="1">
    <citation type="journal article" date="2016" name="Genome Announc.">
        <title>Draft Genome Sequences of Five Rapidly Growing Mycobacterium Species, M. thermoresistibile, M. fortuitum subsp. acetamidolyticum, M. canariasense, M. brisbanense, and M. novocastrense.</title>
        <authorList>
            <person name="Katahira K."/>
            <person name="Ogura Y."/>
            <person name="Gotoh Y."/>
            <person name="Hayashi T."/>
        </authorList>
    </citation>
    <scope>NUCLEOTIDE SEQUENCE [LARGE SCALE GENOMIC DNA]</scope>
    <source>
        <strain evidence="3">JCM15654</strain>
    </source>
</reference>
<keyword evidence="3" id="KW-1185">Reference proteome</keyword>
<dbReference type="EMBL" id="BCSX01000056">
    <property type="protein sequence ID" value="GAS92656.1"/>
    <property type="molecule type" value="Genomic_DNA"/>
</dbReference>
<sequence>MTEPLPEPLAQCDVCTPKGIDHHQEPDEEAVWDDNRREWLCKHCADRPSGIPQTDGLHRHVSEDAYHADLGSLSVSSAKLLLPPSSPEKFKEYRDNPRKPKREWDFGHVAHRKVLGKGAEFVVLDPRVCGLTKDGSVAANPRATTMWKDAEKGARSLGLVPIHIDDADKADAMVAKLFADPVSQRFFREGDAEVALYHTDPETGIRLRGRCDWIESNGDIDDYKTAKTANPEELHRDFYKLKYFMQAAWYIDLAKAVGAADNPVFRFIVQEKEPPYAVSVVRYDEESLEEGRRRNRDAIRLFADCLASDRWPGYADAEVVITIPGYGFSHGPTVGDLITDDYLYDVDPLSEEYYA</sequence>
<dbReference type="Proteomes" id="UP000069620">
    <property type="component" value="Unassembled WGS sequence"/>
</dbReference>
<gene>
    <name evidence="2" type="ORF">RMCB_6752</name>
</gene>
<proteinExistence type="predicted"/>
<accession>A0A100W6Y0</accession>
<protein>
    <submittedName>
        <fullName evidence="2">Gp60</fullName>
    </submittedName>
</protein>
<reference evidence="3" key="2">
    <citation type="submission" date="2016-02" db="EMBL/GenBank/DDBJ databases">
        <title>Draft genome sequence of five rapidly growing Mycobacterium species.</title>
        <authorList>
            <person name="Katahira K."/>
            <person name="Gotou Y."/>
            <person name="Iida K."/>
            <person name="Ogura Y."/>
            <person name="Hayashi T."/>
        </authorList>
    </citation>
    <scope>NUCLEOTIDE SEQUENCE [LARGE SCALE GENOMIC DNA]</scope>
    <source>
        <strain evidence="3">JCM15654</strain>
    </source>
</reference>
<dbReference type="RefSeq" id="WP_201028385.1">
    <property type="nucleotide sequence ID" value="NZ_BCSX01000056.1"/>
</dbReference>
<evidence type="ECO:0000313" key="3">
    <source>
        <dbReference type="Proteomes" id="UP000069620"/>
    </source>
</evidence>
<dbReference type="Gene3D" id="3.90.320.10">
    <property type="match status" value="1"/>
</dbReference>
<name>A0A100W6Y0_9MYCO</name>
<organism evidence="2 3">
    <name type="scientific">Mycolicibacterium brisbanense</name>
    <dbReference type="NCBI Taxonomy" id="146020"/>
    <lineage>
        <taxon>Bacteria</taxon>
        <taxon>Bacillati</taxon>
        <taxon>Actinomycetota</taxon>
        <taxon>Actinomycetes</taxon>
        <taxon>Mycobacteriales</taxon>
        <taxon>Mycobacteriaceae</taxon>
        <taxon>Mycolicibacterium</taxon>
    </lineage>
</organism>
<comment type="caution">
    <text evidence="2">The sequence shown here is derived from an EMBL/GenBank/DDBJ whole genome shotgun (WGS) entry which is preliminary data.</text>
</comment>
<evidence type="ECO:0000313" key="2">
    <source>
        <dbReference type="EMBL" id="GAS92656.1"/>
    </source>
</evidence>
<dbReference type="InterPro" id="IPR011604">
    <property type="entry name" value="PDDEXK-like_dom_sf"/>
</dbReference>
<dbReference type="Pfam" id="PF12684">
    <property type="entry name" value="DUF3799"/>
    <property type="match status" value="1"/>
</dbReference>